<feature type="non-terminal residue" evidence="4">
    <location>
        <position position="136"/>
    </location>
</feature>
<accession>A0ABT5TY20</accession>
<reference evidence="4" key="1">
    <citation type="submission" date="2023-02" db="EMBL/GenBank/DDBJ databases">
        <title>Georgenia sp.10Sc9-8, isolated from a soil sample collected from the Taklamakan desert.</title>
        <authorList>
            <person name="Liu S."/>
        </authorList>
    </citation>
    <scope>NUCLEOTIDE SEQUENCE</scope>
    <source>
        <strain evidence="4">10Sc9-8</strain>
    </source>
</reference>
<organism evidence="4 5">
    <name type="scientific">Georgenia halotolerans</name>
    <dbReference type="NCBI Taxonomy" id="3028317"/>
    <lineage>
        <taxon>Bacteria</taxon>
        <taxon>Bacillati</taxon>
        <taxon>Actinomycetota</taxon>
        <taxon>Actinomycetes</taxon>
        <taxon>Micrococcales</taxon>
        <taxon>Bogoriellaceae</taxon>
        <taxon>Georgenia</taxon>
    </lineage>
</organism>
<evidence type="ECO:0000313" key="5">
    <source>
        <dbReference type="Proteomes" id="UP001165561"/>
    </source>
</evidence>
<dbReference type="Pfam" id="PF13622">
    <property type="entry name" value="4HBT_3"/>
    <property type="match status" value="1"/>
</dbReference>
<dbReference type="EMBL" id="JARACI010000647">
    <property type="protein sequence ID" value="MDD9205766.1"/>
    <property type="molecule type" value="Genomic_DNA"/>
</dbReference>
<protein>
    <submittedName>
        <fullName evidence="4">Thioesterase family protein</fullName>
    </submittedName>
</protein>
<keyword evidence="5" id="KW-1185">Reference proteome</keyword>
<evidence type="ECO:0000256" key="2">
    <source>
        <dbReference type="ARBA" id="ARBA00022801"/>
    </source>
</evidence>
<comment type="caution">
    <text evidence="4">The sequence shown here is derived from an EMBL/GenBank/DDBJ whole genome shotgun (WGS) entry which is preliminary data.</text>
</comment>
<evidence type="ECO:0000259" key="3">
    <source>
        <dbReference type="Pfam" id="PF13622"/>
    </source>
</evidence>
<dbReference type="PANTHER" id="PTHR11066">
    <property type="entry name" value="ACYL-COA THIOESTERASE"/>
    <property type="match status" value="1"/>
</dbReference>
<dbReference type="Proteomes" id="UP001165561">
    <property type="component" value="Unassembled WGS sequence"/>
</dbReference>
<dbReference type="PANTHER" id="PTHR11066:SF34">
    <property type="entry name" value="ACYL-COENZYME A THIOESTERASE 8"/>
    <property type="match status" value="1"/>
</dbReference>
<evidence type="ECO:0000256" key="1">
    <source>
        <dbReference type="ARBA" id="ARBA00006538"/>
    </source>
</evidence>
<evidence type="ECO:0000313" key="4">
    <source>
        <dbReference type="EMBL" id="MDD9205766.1"/>
    </source>
</evidence>
<dbReference type="Gene3D" id="2.40.160.210">
    <property type="entry name" value="Acyl-CoA thioesterase, double hotdog domain"/>
    <property type="match status" value="1"/>
</dbReference>
<dbReference type="InterPro" id="IPR042171">
    <property type="entry name" value="Acyl-CoA_hotdog"/>
</dbReference>
<comment type="similarity">
    <text evidence="1">Belongs to the C/M/P thioester hydrolase family.</text>
</comment>
<dbReference type="InterPro" id="IPR049449">
    <property type="entry name" value="TesB_ACOT8-like_N"/>
</dbReference>
<name>A0ABT5TY20_9MICO</name>
<feature type="domain" description="Acyl-CoA thioesterase-like N-terminal HotDog" evidence="3">
    <location>
        <begin position="44"/>
        <end position="125"/>
    </location>
</feature>
<proteinExistence type="inferred from homology"/>
<dbReference type="InterPro" id="IPR029069">
    <property type="entry name" value="HotDog_dom_sf"/>
</dbReference>
<dbReference type="InterPro" id="IPR003703">
    <property type="entry name" value="Acyl_CoA_thio"/>
</dbReference>
<dbReference type="SUPFAM" id="SSF54637">
    <property type="entry name" value="Thioesterase/thiol ester dehydrase-isomerase"/>
    <property type="match status" value="1"/>
</dbReference>
<dbReference type="CDD" id="cd03445">
    <property type="entry name" value="Thioesterase_II_repeat2"/>
    <property type="match status" value="1"/>
</dbReference>
<gene>
    <name evidence="4" type="ORF">PU560_04700</name>
</gene>
<sequence>MTDSTFLPVPQSDEEPLGAVLRALRLERTGADTFTGTSLPQLNGRIYGGQVLAQALLAAGATMVDDGDGGRMPHSVHGYFLRPGNLEEPITFTVERLHDGRSFSTRRTHAVQLGKPILSMITSFQEEQPGLDHAEV</sequence>
<keyword evidence="2" id="KW-0378">Hydrolase</keyword>